<evidence type="ECO:0000313" key="1">
    <source>
        <dbReference type="EMBL" id="TKR62964.1"/>
    </source>
</evidence>
<keyword evidence="2" id="KW-1185">Reference proteome</keyword>
<dbReference type="AlphaFoldDB" id="A0A4U5M2K7"/>
<name>A0A4U5M2K7_STECR</name>
<organism evidence="1 2">
    <name type="scientific">Steinernema carpocapsae</name>
    <name type="common">Entomopathogenic nematode</name>
    <dbReference type="NCBI Taxonomy" id="34508"/>
    <lineage>
        <taxon>Eukaryota</taxon>
        <taxon>Metazoa</taxon>
        <taxon>Ecdysozoa</taxon>
        <taxon>Nematoda</taxon>
        <taxon>Chromadorea</taxon>
        <taxon>Rhabditida</taxon>
        <taxon>Tylenchina</taxon>
        <taxon>Panagrolaimomorpha</taxon>
        <taxon>Strongyloidoidea</taxon>
        <taxon>Steinernematidae</taxon>
        <taxon>Steinernema</taxon>
    </lineage>
</organism>
<evidence type="ECO:0000313" key="2">
    <source>
        <dbReference type="Proteomes" id="UP000298663"/>
    </source>
</evidence>
<comment type="caution">
    <text evidence="1">The sequence shown here is derived from an EMBL/GenBank/DDBJ whole genome shotgun (WGS) entry which is preliminary data.</text>
</comment>
<accession>A0A4U5M2K7</accession>
<reference evidence="1 2" key="2">
    <citation type="journal article" date="2019" name="G3 (Bethesda)">
        <title>Hybrid Assembly of the Genome of the Entomopathogenic Nematode Steinernema carpocapsae Identifies the X-Chromosome.</title>
        <authorList>
            <person name="Serra L."/>
            <person name="Macchietto M."/>
            <person name="Macias-Munoz A."/>
            <person name="McGill C.J."/>
            <person name="Rodriguez I.M."/>
            <person name="Rodriguez B."/>
            <person name="Murad R."/>
            <person name="Mortazavi A."/>
        </authorList>
    </citation>
    <scope>NUCLEOTIDE SEQUENCE [LARGE SCALE GENOMIC DNA]</scope>
    <source>
        <strain evidence="1 2">ALL</strain>
    </source>
</reference>
<reference evidence="1 2" key="1">
    <citation type="journal article" date="2015" name="Genome Biol.">
        <title>Comparative genomics of Steinernema reveals deeply conserved gene regulatory networks.</title>
        <authorList>
            <person name="Dillman A.R."/>
            <person name="Macchietto M."/>
            <person name="Porter C.F."/>
            <person name="Rogers A."/>
            <person name="Williams B."/>
            <person name="Antoshechkin I."/>
            <person name="Lee M.M."/>
            <person name="Goodwin Z."/>
            <person name="Lu X."/>
            <person name="Lewis E.E."/>
            <person name="Goodrich-Blair H."/>
            <person name="Stock S.P."/>
            <person name="Adams B.J."/>
            <person name="Sternberg P.W."/>
            <person name="Mortazavi A."/>
        </authorList>
    </citation>
    <scope>NUCLEOTIDE SEQUENCE [LARGE SCALE GENOMIC DNA]</scope>
    <source>
        <strain evidence="1 2">ALL</strain>
    </source>
</reference>
<gene>
    <name evidence="1" type="ORF">L596_026858</name>
</gene>
<protein>
    <submittedName>
        <fullName evidence="1">Uncharacterized protein</fullName>
    </submittedName>
</protein>
<dbReference type="EMBL" id="AZBU02000010">
    <property type="protein sequence ID" value="TKR62964.1"/>
    <property type="molecule type" value="Genomic_DNA"/>
</dbReference>
<proteinExistence type="predicted"/>
<dbReference type="Proteomes" id="UP000298663">
    <property type="component" value="Unassembled WGS sequence"/>
</dbReference>
<sequence length="72" mass="8367">MKQMPRLFLAFYNVKPLYLFLDLVFYDLETAPFQPVTFLLYRVLKKITGQTAPARRSLAIRSGVISSRLLKT</sequence>